<accession>A0ABP6UH28</accession>
<feature type="compositionally biased region" description="Basic and acidic residues" evidence="1">
    <location>
        <begin position="1"/>
        <end position="14"/>
    </location>
</feature>
<evidence type="ECO:0000256" key="1">
    <source>
        <dbReference type="SAM" id="MobiDB-lite"/>
    </source>
</evidence>
<dbReference type="Proteomes" id="UP001501455">
    <property type="component" value="Unassembled WGS sequence"/>
</dbReference>
<proteinExistence type="predicted"/>
<name>A0ABP6UH28_9ACTN</name>
<reference evidence="4" key="1">
    <citation type="journal article" date="2019" name="Int. J. Syst. Evol. Microbiol.">
        <title>The Global Catalogue of Microorganisms (GCM) 10K type strain sequencing project: providing services to taxonomists for standard genome sequencing and annotation.</title>
        <authorList>
            <consortium name="The Broad Institute Genomics Platform"/>
            <consortium name="The Broad Institute Genome Sequencing Center for Infectious Disease"/>
            <person name="Wu L."/>
            <person name="Ma J."/>
        </authorList>
    </citation>
    <scope>NUCLEOTIDE SEQUENCE [LARGE SCALE GENOMIC DNA]</scope>
    <source>
        <strain evidence="4">JCM 4816</strain>
    </source>
</reference>
<keyword evidence="2" id="KW-0472">Membrane</keyword>
<evidence type="ECO:0000256" key="2">
    <source>
        <dbReference type="SAM" id="Phobius"/>
    </source>
</evidence>
<feature type="transmembrane region" description="Helical" evidence="2">
    <location>
        <begin position="43"/>
        <end position="65"/>
    </location>
</feature>
<feature type="region of interest" description="Disordered" evidence="1">
    <location>
        <begin position="1"/>
        <end position="34"/>
    </location>
</feature>
<dbReference type="Pfam" id="PF19870">
    <property type="entry name" value="DUF6343"/>
    <property type="match status" value="1"/>
</dbReference>
<protein>
    <recommendedName>
        <fullName evidence="5">Integral membrane protein</fullName>
    </recommendedName>
</protein>
<feature type="compositionally biased region" description="Low complexity" evidence="1">
    <location>
        <begin position="15"/>
        <end position="29"/>
    </location>
</feature>
<organism evidence="3 4">
    <name type="scientific">Streptomyces prasinosporus</name>
    <dbReference type="NCBI Taxonomy" id="68256"/>
    <lineage>
        <taxon>Bacteria</taxon>
        <taxon>Bacillati</taxon>
        <taxon>Actinomycetota</taxon>
        <taxon>Actinomycetes</taxon>
        <taxon>Kitasatosporales</taxon>
        <taxon>Streptomycetaceae</taxon>
        <taxon>Streptomyces</taxon>
        <taxon>Streptomyces albogriseolus group</taxon>
    </lineage>
</organism>
<keyword evidence="2" id="KW-1133">Transmembrane helix</keyword>
<evidence type="ECO:0008006" key="5">
    <source>
        <dbReference type="Google" id="ProtNLM"/>
    </source>
</evidence>
<comment type="caution">
    <text evidence="3">The sequence shown here is derived from an EMBL/GenBank/DDBJ whole genome shotgun (WGS) entry which is preliminary data.</text>
</comment>
<sequence>MSDEQPGREGEAVPRSRSGAPGRRSPRSGTEPRNARSPLALRLLLSGVFLPVFFVAAVLFGLWAAGSGPGDSPGRGVLLALAAVCGVLALVAAVDVLVVIRRLRRERGTGG</sequence>
<gene>
    <name evidence="3" type="ORF">GCM10019016_132800</name>
</gene>
<feature type="transmembrane region" description="Helical" evidence="2">
    <location>
        <begin position="77"/>
        <end position="100"/>
    </location>
</feature>
<evidence type="ECO:0000313" key="4">
    <source>
        <dbReference type="Proteomes" id="UP001501455"/>
    </source>
</evidence>
<keyword evidence="2" id="KW-0812">Transmembrane</keyword>
<keyword evidence="4" id="KW-1185">Reference proteome</keyword>
<dbReference type="EMBL" id="BAAAXF010000090">
    <property type="protein sequence ID" value="GAA3506165.1"/>
    <property type="molecule type" value="Genomic_DNA"/>
</dbReference>
<evidence type="ECO:0000313" key="3">
    <source>
        <dbReference type="EMBL" id="GAA3506165.1"/>
    </source>
</evidence>
<dbReference type="RefSeq" id="WP_345586094.1">
    <property type="nucleotide sequence ID" value="NZ_BAAAXF010000090.1"/>
</dbReference>
<dbReference type="InterPro" id="IPR045924">
    <property type="entry name" value="DUF6343"/>
</dbReference>